<organism evidence="3 4">
    <name type="scientific">Gryllotalpicola protaetiae</name>
    <dbReference type="NCBI Taxonomy" id="2419771"/>
    <lineage>
        <taxon>Bacteria</taxon>
        <taxon>Bacillati</taxon>
        <taxon>Actinomycetota</taxon>
        <taxon>Actinomycetes</taxon>
        <taxon>Micrococcales</taxon>
        <taxon>Microbacteriaceae</taxon>
        <taxon>Gryllotalpicola</taxon>
    </lineage>
</organism>
<evidence type="ECO:0000259" key="2">
    <source>
        <dbReference type="PROSITE" id="PS51782"/>
    </source>
</evidence>
<dbReference type="Pfam" id="PF01476">
    <property type="entry name" value="LysM"/>
    <property type="match status" value="1"/>
</dbReference>
<dbReference type="AlphaFoldDB" id="A0A387BPB0"/>
<feature type="domain" description="LysM" evidence="2">
    <location>
        <begin position="63"/>
        <end position="112"/>
    </location>
</feature>
<dbReference type="InterPro" id="IPR018392">
    <property type="entry name" value="LysM"/>
</dbReference>
<evidence type="ECO:0000313" key="3">
    <source>
        <dbReference type="EMBL" id="AYG04548.1"/>
    </source>
</evidence>
<dbReference type="EMBL" id="CP032624">
    <property type="protein sequence ID" value="AYG04548.1"/>
    <property type="molecule type" value="Genomic_DNA"/>
</dbReference>
<feature type="transmembrane region" description="Helical" evidence="1">
    <location>
        <begin position="25"/>
        <end position="44"/>
    </location>
</feature>
<dbReference type="PROSITE" id="PS51782">
    <property type="entry name" value="LYSM"/>
    <property type="match status" value="1"/>
</dbReference>
<evidence type="ECO:0000256" key="1">
    <source>
        <dbReference type="SAM" id="Phobius"/>
    </source>
</evidence>
<reference evidence="3 4" key="1">
    <citation type="submission" date="2018-09" db="EMBL/GenBank/DDBJ databases">
        <title>Genome sequencing of strain 2DFW10M-5.</title>
        <authorList>
            <person name="Heo J."/>
            <person name="Kim S.-J."/>
            <person name="Kwon S.-W."/>
        </authorList>
    </citation>
    <scope>NUCLEOTIDE SEQUENCE [LARGE SCALE GENOMIC DNA]</scope>
    <source>
        <strain evidence="3 4">2DFW10M-5</strain>
    </source>
</reference>
<evidence type="ECO:0000313" key="4">
    <source>
        <dbReference type="Proteomes" id="UP000275069"/>
    </source>
</evidence>
<keyword evidence="1" id="KW-0812">Transmembrane</keyword>
<keyword evidence="1" id="KW-0472">Membrane</keyword>
<dbReference type="Gene3D" id="3.10.350.10">
    <property type="entry name" value="LysM domain"/>
    <property type="match status" value="1"/>
</dbReference>
<dbReference type="SUPFAM" id="SSF54106">
    <property type="entry name" value="LysM domain"/>
    <property type="match status" value="1"/>
</dbReference>
<dbReference type="Proteomes" id="UP000275069">
    <property type="component" value="Chromosome"/>
</dbReference>
<name>A0A387BPB0_9MICO</name>
<protein>
    <submittedName>
        <fullName evidence="3">LysM peptidoglycan-binding domain-containing protein</fullName>
    </submittedName>
</protein>
<dbReference type="CDD" id="cd00118">
    <property type="entry name" value="LysM"/>
    <property type="match status" value="1"/>
</dbReference>
<dbReference type="KEGG" id="gry:D7I44_14085"/>
<keyword evidence="4" id="KW-1185">Reference proteome</keyword>
<dbReference type="OrthoDB" id="5084290at2"/>
<proteinExistence type="predicted"/>
<dbReference type="RefSeq" id="WP_120790078.1">
    <property type="nucleotide sequence ID" value="NZ_CP032624.1"/>
</dbReference>
<dbReference type="InterPro" id="IPR036779">
    <property type="entry name" value="LysM_dom_sf"/>
</dbReference>
<sequence>MSSVTVHLSAAGARSHLRLTRRGRVVLVALAATPLVAAALWFGVNSGFAAAGGEPPASTAALEHVTVTPGESLWQIAEAIAPHDDPRDVVDALVDMNGLQGSVVTPGQTLAVPPQYAK</sequence>
<gene>
    <name evidence="3" type="ORF">D7I44_14085</name>
</gene>
<accession>A0A387BPB0</accession>
<keyword evidence="1" id="KW-1133">Transmembrane helix</keyword>